<dbReference type="VEuPathDB" id="FungiDB:PSTT_09384"/>
<name>A0A2S4V8J4_9BASI</name>
<dbReference type="VEuPathDB" id="FungiDB:PSHT_14081"/>
<sequence length="356" mass="38801">MTSSSKFTINSLSALLSPLERTPSPIARDDIIEGMSASTASIFERDVQHFHSTLTAQEAIQLAVPPVLDQAIQALATLSTENILIDQIPLDYHLFTNSIDQQQQQPQSSSTPTQSISAYPFPSVYPHPPLSPASLPPLSPRLHHQTISCTSDTASTSDPSSPRSLSPTPSYRLGRSMVTQLSDQDSMATHHHIPTEILGTIKNKQQPIIIQDRHGSSPARKTRISFMSYVDILNSERSDPLSSSLSITEPGKHTTTAMNTLKMAKKSTSSLIKRASSSIFSQPSRSKPSNQQNEVTQPDCLGTAWVDRSSRSTSTSNNTPSTTTYHSCSTINTTTTNGQHTEFLDLELDFGPELTL</sequence>
<feature type="compositionally biased region" description="Pro residues" evidence="1">
    <location>
        <begin position="123"/>
        <end position="139"/>
    </location>
</feature>
<evidence type="ECO:0000313" key="2">
    <source>
        <dbReference type="EMBL" id="POW05862.1"/>
    </source>
</evidence>
<accession>A0A2S4V8J4</accession>
<feature type="compositionally biased region" description="Low complexity" evidence="1">
    <location>
        <begin position="148"/>
        <end position="170"/>
    </location>
</feature>
<feature type="region of interest" description="Disordered" evidence="1">
    <location>
        <begin position="238"/>
        <end position="326"/>
    </location>
</feature>
<feature type="region of interest" description="Disordered" evidence="1">
    <location>
        <begin position="100"/>
        <end position="172"/>
    </location>
</feature>
<feature type="compositionally biased region" description="Low complexity" evidence="1">
    <location>
        <begin position="311"/>
        <end position="326"/>
    </location>
</feature>
<dbReference type="AlphaFoldDB" id="A0A2S4V8J4"/>
<dbReference type="EMBL" id="PKSL01000093">
    <property type="protein sequence ID" value="POW05862.1"/>
    <property type="molecule type" value="Genomic_DNA"/>
</dbReference>
<organism evidence="2 3">
    <name type="scientific">Puccinia striiformis</name>
    <dbReference type="NCBI Taxonomy" id="27350"/>
    <lineage>
        <taxon>Eukaryota</taxon>
        <taxon>Fungi</taxon>
        <taxon>Dikarya</taxon>
        <taxon>Basidiomycota</taxon>
        <taxon>Pucciniomycotina</taxon>
        <taxon>Pucciniomycetes</taxon>
        <taxon>Pucciniales</taxon>
        <taxon>Pucciniaceae</taxon>
        <taxon>Puccinia</taxon>
    </lineage>
</organism>
<protein>
    <submittedName>
        <fullName evidence="2">Uncharacterized protein</fullName>
    </submittedName>
</protein>
<evidence type="ECO:0000313" key="3">
    <source>
        <dbReference type="Proteomes" id="UP000239156"/>
    </source>
</evidence>
<reference evidence="2" key="1">
    <citation type="submission" date="2017-12" db="EMBL/GenBank/DDBJ databases">
        <title>Gene loss provides genomic basis for host adaptation in cereal stripe rust fungi.</title>
        <authorList>
            <person name="Xia C."/>
        </authorList>
    </citation>
    <scope>NUCLEOTIDE SEQUENCE [LARGE SCALE GENOMIC DNA]</scope>
    <source>
        <strain evidence="2">93-210</strain>
    </source>
</reference>
<evidence type="ECO:0000256" key="1">
    <source>
        <dbReference type="SAM" id="MobiDB-lite"/>
    </source>
</evidence>
<keyword evidence="3" id="KW-1185">Reference proteome</keyword>
<dbReference type="Proteomes" id="UP000239156">
    <property type="component" value="Unassembled WGS sequence"/>
</dbReference>
<comment type="caution">
    <text evidence="2">The sequence shown here is derived from an EMBL/GenBank/DDBJ whole genome shotgun (WGS) entry which is preliminary data.</text>
</comment>
<feature type="compositionally biased region" description="Polar residues" evidence="1">
    <location>
        <begin position="266"/>
        <end position="296"/>
    </location>
</feature>
<feature type="compositionally biased region" description="Low complexity" evidence="1">
    <location>
        <begin position="100"/>
        <end position="117"/>
    </location>
</feature>
<gene>
    <name evidence="2" type="ORF">PSTT_09384</name>
</gene>
<proteinExistence type="predicted"/>